<evidence type="ECO:0000259" key="6">
    <source>
        <dbReference type="PROSITE" id="PS50980"/>
    </source>
</evidence>
<feature type="domain" description="CoA carboxyltransferase C-terminal" evidence="7">
    <location>
        <begin position="300"/>
        <end position="548"/>
    </location>
</feature>
<comment type="catalytic activity">
    <reaction evidence="5">
        <text>3-methylbut-2-enoyl-CoA + hydrogencarbonate + ATP = 3-methyl-(2E)-glutaconyl-CoA + ADP + phosphate + H(+)</text>
        <dbReference type="Rhea" id="RHEA:13589"/>
        <dbReference type="ChEBI" id="CHEBI:15378"/>
        <dbReference type="ChEBI" id="CHEBI:17544"/>
        <dbReference type="ChEBI" id="CHEBI:30616"/>
        <dbReference type="ChEBI" id="CHEBI:43474"/>
        <dbReference type="ChEBI" id="CHEBI:57344"/>
        <dbReference type="ChEBI" id="CHEBI:57346"/>
        <dbReference type="ChEBI" id="CHEBI:456216"/>
        <dbReference type="EC" id="6.4.1.4"/>
    </reaction>
</comment>
<evidence type="ECO:0000313" key="8">
    <source>
        <dbReference type="EMBL" id="KAK1455319.1"/>
    </source>
</evidence>
<dbReference type="InterPro" id="IPR011763">
    <property type="entry name" value="COA_CT_C"/>
</dbReference>
<dbReference type="InterPro" id="IPR045190">
    <property type="entry name" value="MCCB/AccD1-like"/>
</dbReference>
<dbReference type="GO" id="GO:0016740">
    <property type="term" value="F:transferase activity"/>
    <property type="evidence" value="ECO:0007669"/>
    <property type="project" value="UniProtKB-KW"/>
</dbReference>
<comment type="pathway">
    <text evidence="1">Amino-acid degradation; L-leucine degradation; (S)-3-hydroxy-3-methylglutaryl-CoA from 3-isovaleryl-CoA: step 2/3.</text>
</comment>
<organism evidence="8 9">
    <name type="scientific">Colletotrichum melonis</name>
    <dbReference type="NCBI Taxonomy" id="1209925"/>
    <lineage>
        <taxon>Eukaryota</taxon>
        <taxon>Fungi</taxon>
        <taxon>Dikarya</taxon>
        <taxon>Ascomycota</taxon>
        <taxon>Pezizomycotina</taxon>
        <taxon>Sordariomycetes</taxon>
        <taxon>Hypocreomycetidae</taxon>
        <taxon>Glomerellales</taxon>
        <taxon>Glomerellaceae</taxon>
        <taxon>Colletotrichum</taxon>
        <taxon>Colletotrichum acutatum species complex</taxon>
    </lineage>
</organism>
<dbReference type="PROSITE" id="PS50989">
    <property type="entry name" value="COA_CT_CTER"/>
    <property type="match status" value="1"/>
</dbReference>
<name>A0AAI9XPD6_9PEZI</name>
<accession>A0AAI9XPD6</accession>
<dbReference type="PANTHER" id="PTHR22855">
    <property type="entry name" value="ACETYL, PROPIONYL, PYRUVATE, AND GLUTACONYL CARBOXYLASE-RELATED"/>
    <property type="match status" value="1"/>
</dbReference>
<dbReference type="Proteomes" id="UP001239795">
    <property type="component" value="Unassembled WGS sequence"/>
</dbReference>
<evidence type="ECO:0000256" key="4">
    <source>
        <dbReference type="ARBA" id="ARBA00031404"/>
    </source>
</evidence>
<sequence length="548" mass="59988">MIEQLFPIEKSTVDLTASNFQANRQAWEPVLQEFDSYLKDVSSEGDETSTLRHQTRHQLLPRSNEARDRIALLLDADSPFLELGCFAGFRISGSNSCANIIAGIGLVSQRPCLLMSHIPTQSGGAWNEMTVLKVNRILEIGFENDLPLISLVQSAGVFLPQQFRVFHKGGQLFRDLAIRSQQGKPSCAIVFGSSTAGGAYHPALSDYTIFVENQAQVFLGGPPLVKMATSEVVTAEELGGAKIHASTTGLADQIAMDEFDAIQKAREWVATLRTSEPSRLLPNTSDPVPPRYSIDDLLYLVNTDIRKPFDMREVLLRLVDDSRMAIFKPSYGTNMLTAWADILGKELFITQSPFTNKTPVIHPHEALKAAQFIRLCNQENTPIIFLHNVTGFMVGTKAEHSGIIKAGAQLVSAVSCSTVPHISIILGASYGAGNYAMCGRSYCPRFLFTWPTGRCSVMGPDQLAGVVETIRTKSNGGSKLSPEQIKAQAAQLREDAYRDSTSYATSSMLIDDGIIDPRDTRDVLGMCLEIVGLSGQQSAESHRFLARI</sequence>
<dbReference type="Gene3D" id="3.90.226.10">
    <property type="entry name" value="2-enoyl-CoA Hydratase, Chain A, domain 1"/>
    <property type="match status" value="2"/>
</dbReference>
<dbReference type="InterPro" id="IPR029045">
    <property type="entry name" value="ClpP/crotonase-like_dom_sf"/>
</dbReference>
<dbReference type="PANTHER" id="PTHR22855:SF46">
    <property type="entry name" value="METHYLCROTONOYL-COA CARBOXYLASE"/>
    <property type="match status" value="1"/>
</dbReference>
<proteinExistence type="predicted"/>
<reference evidence="8 9" key="1">
    <citation type="submission" date="2016-10" db="EMBL/GenBank/DDBJ databases">
        <title>The genome sequence of Colletotrichum fioriniae PJ7.</title>
        <authorList>
            <person name="Baroncelli R."/>
        </authorList>
    </citation>
    <scope>NUCLEOTIDE SEQUENCE [LARGE SCALE GENOMIC DNA]</scope>
    <source>
        <strain evidence="8">Col 31</strain>
    </source>
</reference>
<dbReference type="FunFam" id="3.90.226.10:FF:000021">
    <property type="entry name" value="Acetyl-CoA carboxylase carboxyltransferase subunit"/>
    <property type="match status" value="1"/>
</dbReference>
<dbReference type="EC" id="6.4.1.4" evidence="2"/>
<dbReference type="GO" id="GO:0004485">
    <property type="term" value="F:methylcrotonoyl-CoA carboxylase activity"/>
    <property type="evidence" value="ECO:0007669"/>
    <property type="project" value="UniProtKB-EC"/>
</dbReference>
<keyword evidence="9" id="KW-1185">Reference proteome</keyword>
<dbReference type="EMBL" id="MLGG01000024">
    <property type="protein sequence ID" value="KAK1455319.1"/>
    <property type="molecule type" value="Genomic_DNA"/>
</dbReference>
<dbReference type="Pfam" id="PF01039">
    <property type="entry name" value="Carboxyl_trans"/>
    <property type="match status" value="1"/>
</dbReference>
<dbReference type="AlphaFoldDB" id="A0AAI9XPD6"/>
<comment type="caution">
    <text evidence="8">The sequence shown here is derived from an EMBL/GenBank/DDBJ whole genome shotgun (WGS) entry which is preliminary data.</text>
</comment>
<evidence type="ECO:0000256" key="1">
    <source>
        <dbReference type="ARBA" id="ARBA00025711"/>
    </source>
</evidence>
<keyword evidence="8" id="KW-0808">Transferase</keyword>
<dbReference type="SUPFAM" id="SSF52096">
    <property type="entry name" value="ClpP/crotonase"/>
    <property type="match status" value="2"/>
</dbReference>
<evidence type="ECO:0000256" key="2">
    <source>
        <dbReference type="ARBA" id="ARBA00026116"/>
    </source>
</evidence>
<evidence type="ECO:0000256" key="5">
    <source>
        <dbReference type="ARBA" id="ARBA00052347"/>
    </source>
</evidence>
<dbReference type="InterPro" id="IPR034733">
    <property type="entry name" value="AcCoA_carboxyl_beta"/>
</dbReference>
<protein>
    <recommendedName>
        <fullName evidence="2">methylcrotonoyl-CoA carboxylase</fullName>
        <ecNumber evidence="2">6.4.1.4</ecNumber>
    </recommendedName>
    <alternativeName>
        <fullName evidence="4">3-methylcrotonyl-CoA carboxylase 2</fullName>
    </alternativeName>
    <alternativeName>
        <fullName evidence="3">3-methylcrotonyl-CoA:carbon dioxide ligase subunit beta</fullName>
    </alternativeName>
</protein>
<gene>
    <name evidence="8" type="ORF">CMEL01_04079</name>
</gene>
<evidence type="ECO:0000259" key="7">
    <source>
        <dbReference type="PROSITE" id="PS50989"/>
    </source>
</evidence>
<evidence type="ECO:0000256" key="3">
    <source>
        <dbReference type="ARBA" id="ARBA00031237"/>
    </source>
</evidence>
<dbReference type="InterPro" id="IPR011762">
    <property type="entry name" value="COA_CT_N"/>
</dbReference>
<dbReference type="PROSITE" id="PS50980">
    <property type="entry name" value="COA_CT_NTER"/>
    <property type="match status" value="1"/>
</dbReference>
<feature type="domain" description="CoA carboxyltransferase N-terminal" evidence="6">
    <location>
        <begin position="31"/>
        <end position="284"/>
    </location>
</feature>
<evidence type="ECO:0000313" key="9">
    <source>
        <dbReference type="Proteomes" id="UP001239795"/>
    </source>
</evidence>